<dbReference type="EMBL" id="AYSV01000079">
    <property type="protein sequence ID" value="ETD71708.1"/>
    <property type="molecule type" value="Genomic_DNA"/>
</dbReference>
<dbReference type="Gene3D" id="3.40.50.300">
    <property type="entry name" value="P-loop containing nucleotide triphosphate hydrolases"/>
    <property type="match status" value="1"/>
</dbReference>
<comment type="function">
    <text evidence="11 12">Phosphorylation of dTMP to form dTDP in both de novo and salvage pathways of dTTP synthesis.</text>
</comment>
<evidence type="ECO:0000256" key="11">
    <source>
        <dbReference type="ARBA" id="ARBA00057735"/>
    </source>
</evidence>
<dbReference type="CDD" id="cd01672">
    <property type="entry name" value="TMPK"/>
    <property type="match status" value="1"/>
</dbReference>
<evidence type="ECO:0000256" key="3">
    <source>
        <dbReference type="ARBA" id="ARBA00017144"/>
    </source>
</evidence>
<dbReference type="SUPFAM" id="SSF52540">
    <property type="entry name" value="P-loop containing nucleoside triphosphate hydrolases"/>
    <property type="match status" value="1"/>
</dbReference>
<dbReference type="PROSITE" id="PS01331">
    <property type="entry name" value="THYMIDYLATE_KINASE"/>
    <property type="match status" value="1"/>
</dbReference>
<dbReference type="GO" id="GO:0005829">
    <property type="term" value="C:cytosol"/>
    <property type="evidence" value="ECO:0007669"/>
    <property type="project" value="TreeGrafter"/>
</dbReference>
<dbReference type="EC" id="2.7.4.9" evidence="2 12"/>
<evidence type="ECO:0000259" key="13">
    <source>
        <dbReference type="Pfam" id="PF02223"/>
    </source>
</evidence>
<proteinExistence type="inferred from homology"/>
<keyword evidence="15" id="KW-1185">Reference proteome</keyword>
<gene>
    <name evidence="12 14" type="primary">tmk</name>
    <name evidence="14" type="ORF">V757_06370</name>
</gene>
<dbReference type="GO" id="GO:0006227">
    <property type="term" value="P:dUDP biosynthetic process"/>
    <property type="evidence" value="ECO:0007669"/>
    <property type="project" value="TreeGrafter"/>
</dbReference>
<keyword evidence="4 12" id="KW-0808">Transferase</keyword>
<dbReference type="PANTHER" id="PTHR10344">
    <property type="entry name" value="THYMIDYLATE KINASE"/>
    <property type="match status" value="1"/>
</dbReference>
<keyword evidence="7 12" id="KW-0418">Kinase</keyword>
<dbReference type="RefSeq" id="WP_023950897.1">
    <property type="nucleotide sequence ID" value="NZ_AYSV01000079.1"/>
</dbReference>
<dbReference type="AlphaFoldDB" id="V8G6V3"/>
<dbReference type="InterPro" id="IPR039430">
    <property type="entry name" value="Thymidylate_kin-like_dom"/>
</dbReference>
<evidence type="ECO:0000256" key="8">
    <source>
        <dbReference type="ARBA" id="ARBA00022840"/>
    </source>
</evidence>
<evidence type="ECO:0000313" key="15">
    <source>
        <dbReference type="Proteomes" id="UP000018766"/>
    </source>
</evidence>
<dbReference type="FunFam" id="3.40.50.300:FF:000225">
    <property type="entry name" value="Thymidylate kinase"/>
    <property type="match status" value="1"/>
</dbReference>
<sequence>MTGFFLTLEGVDGAGKSSHTEWLVDFFKQKNYKVVLTREPGGTVLGEKLRELLLSQQMTQTSEVLLMFAAREESVNQVIKPALNEGKVIISDRFTDSTLAYQGGGRHYPIERIQQLAEWVHGDTQPNLTLLFDVPLEVAKQRMSNTRVLDRFEKESELFFTNVRQMYLRLAEQYPQRFVVVDSTQSIEKIKLFLTSILEERLA</sequence>
<evidence type="ECO:0000256" key="2">
    <source>
        <dbReference type="ARBA" id="ARBA00012980"/>
    </source>
</evidence>
<dbReference type="GO" id="GO:0006233">
    <property type="term" value="P:dTDP biosynthetic process"/>
    <property type="evidence" value="ECO:0007669"/>
    <property type="project" value="InterPro"/>
</dbReference>
<comment type="caution">
    <text evidence="14">The sequence shown here is derived from an EMBL/GenBank/DDBJ whole genome shotgun (WGS) entry which is preliminary data.</text>
</comment>
<name>V8G6V3_9BURK</name>
<evidence type="ECO:0000256" key="7">
    <source>
        <dbReference type="ARBA" id="ARBA00022777"/>
    </source>
</evidence>
<dbReference type="HAMAP" id="MF_00165">
    <property type="entry name" value="Thymidylate_kinase"/>
    <property type="match status" value="1"/>
</dbReference>
<dbReference type="InterPro" id="IPR018095">
    <property type="entry name" value="Thymidylate_kin_CS"/>
</dbReference>
<dbReference type="GO" id="GO:0006235">
    <property type="term" value="P:dTTP biosynthetic process"/>
    <property type="evidence" value="ECO:0007669"/>
    <property type="project" value="UniProtKB-UniRule"/>
</dbReference>
<reference evidence="14 15" key="1">
    <citation type="submission" date="2013-11" db="EMBL/GenBank/DDBJ databases">
        <title>Genomic analysis of Pelistega sp. HM-7.</title>
        <authorList>
            <person name="Kumbhare S.V."/>
            <person name="Shetty S.A."/>
            <person name="Sharma O."/>
            <person name="Dhotre D.P."/>
        </authorList>
    </citation>
    <scope>NUCLEOTIDE SEQUENCE [LARGE SCALE GENOMIC DNA]</scope>
    <source>
        <strain evidence="14 15">HM-7</strain>
    </source>
</reference>
<keyword evidence="8 12" id="KW-0067">ATP-binding</keyword>
<accession>V8G6V3</accession>
<dbReference type="PANTHER" id="PTHR10344:SF4">
    <property type="entry name" value="UMP-CMP KINASE 2, MITOCHONDRIAL"/>
    <property type="match status" value="1"/>
</dbReference>
<dbReference type="InterPro" id="IPR027417">
    <property type="entry name" value="P-loop_NTPase"/>
</dbReference>
<keyword evidence="6 12" id="KW-0547">Nucleotide-binding</keyword>
<evidence type="ECO:0000256" key="9">
    <source>
        <dbReference type="ARBA" id="ARBA00029962"/>
    </source>
</evidence>
<organism evidence="14 15">
    <name type="scientific">Pelistega indica</name>
    <dbReference type="NCBI Taxonomy" id="1414851"/>
    <lineage>
        <taxon>Bacteria</taxon>
        <taxon>Pseudomonadati</taxon>
        <taxon>Pseudomonadota</taxon>
        <taxon>Betaproteobacteria</taxon>
        <taxon>Burkholderiales</taxon>
        <taxon>Alcaligenaceae</taxon>
        <taxon>Pelistega</taxon>
    </lineage>
</organism>
<dbReference type="GO" id="GO:0004798">
    <property type="term" value="F:dTMP kinase activity"/>
    <property type="evidence" value="ECO:0007669"/>
    <property type="project" value="UniProtKB-UniRule"/>
</dbReference>
<evidence type="ECO:0000256" key="4">
    <source>
        <dbReference type="ARBA" id="ARBA00022679"/>
    </source>
</evidence>
<dbReference type="Pfam" id="PF02223">
    <property type="entry name" value="Thymidylate_kin"/>
    <property type="match status" value="1"/>
</dbReference>
<dbReference type="OrthoDB" id="9774907at2"/>
<feature type="domain" description="Thymidylate kinase-like" evidence="13">
    <location>
        <begin position="8"/>
        <end position="191"/>
    </location>
</feature>
<comment type="similarity">
    <text evidence="1 12">Belongs to the thymidylate kinase family.</text>
</comment>
<dbReference type="Proteomes" id="UP000018766">
    <property type="component" value="Unassembled WGS sequence"/>
</dbReference>
<evidence type="ECO:0000256" key="12">
    <source>
        <dbReference type="HAMAP-Rule" id="MF_00165"/>
    </source>
</evidence>
<keyword evidence="5 12" id="KW-0545">Nucleotide biosynthesis</keyword>
<evidence type="ECO:0000256" key="5">
    <source>
        <dbReference type="ARBA" id="ARBA00022727"/>
    </source>
</evidence>
<evidence type="ECO:0000256" key="10">
    <source>
        <dbReference type="ARBA" id="ARBA00048743"/>
    </source>
</evidence>
<dbReference type="PATRIC" id="fig|1414851.3.peg.1297"/>
<dbReference type="InterPro" id="IPR018094">
    <property type="entry name" value="Thymidylate_kinase"/>
</dbReference>
<comment type="catalytic activity">
    <reaction evidence="10 12">
        <text>dTMP + ATP = dTDP + ADP</text>
        <dbReference type="Rhea" id="RHEA:13517"/>
        <dbReference type="ChEBI" id="CHEBI:30616"/>
        <dbReference type="ChEBI" id="CHEBI:58369"/>
        <dbReference type="ChEBI" id="CHEBI:63528"/>
        <dbReference type="ChEBI" id="CHEBI:456216"/>
        <dbReference type="EC" id="2.7.4.9"/>
    </reaction>
</comment>
<evidence type="ECO:0000313" key="14">
    <source>
        <dbReference type="EMBL" id="ETD71708.1"/>
    </source>
</evidence>
<protein>
    <recommendedName>
        <fullName evidence="3 12">Thymidylate kinase</fullName>
        <ecNumber evidence="2 12">2.7.4.9</ecNumber>
    </recommendedName>
    <alternativeName>
        <fullName evidence="9 12">dTMP kinase</fullName>
    </alternativeName>
</protein>
<feature type="binding site" evidence="12">
    <location>
        <begin position="10"/>
        <end position="17"/>
    </location>
    <ligand>
        <name>ATP</name>
        <dbReference type="ChEBI" id="CHEBI:30616"/>
    </ligand>
</feature>
<dbReference type="GO" id="GO:0005524">
    <property type="term" value="F:ATP binding"/>
    <property type="evidence" value="ECO:0007669"/>
    <property type="project" value="UniProtKB-UniRule"/>
</dbReference>
<evidence type="ECO:0000256" key="6">
    <source>
        <dbReference type="ARBA" id="ARBA00022741"/>
    </source>
</evidence>
<dbReference type="NCBIfam" id="TIGR00041">
    <property type="entry name" value="DTMP_kinase"/>
    <property type="match status" value="1"/>
</dbReference>
<evidence type="ECO:0000256" key="1">
    <source>
        <dbReference type="ARBA" id="ARBA00009776"/>
    </source>
</evidence>